<feature type="compositionally biased region" description="Pro residues" evidence="1">
    <location>
        <begin position="75"/>
        <end position="89"/>
    </location>
</feature>
<dbReference type="SUPFAM" id="SSF101447">
    <property type="entry name" value="Formin homology 2 domain (FH2 domain)"/>
    <property type="match status" value="1"/>
</dbReference>
<dbReference type="EMBL" id="JBEFKJ010000009">
    <property type="protein sequence ID" value="KAL2044307.1"/>
    <property type="molecule type" value="Genomic_DNA"/>
</dbReference>
<evidence type="ECO:0000313" key="3">
    <source>
        <dbReference type="Proteomes" id="UP001590950"/>
    </source>
</evidence>
<feature type="region of interest" description="Disordered" evidence="1">
    <location>
        <begin position="1"/>
        <end position="90"/>
    </location>
</feature>
<evidence type="ECO:0000313" key="2">
    <source>
        <dbReference type="EMBL" id="KAL2044307.1"/>
    </source>
</evidence>
<name>A0ABR4AEP7_9LECA</name>
<dbReference type="Proteomes" id="UP001590950">
    <property type="component" value="Unassembled WGS sequence"/>
</dbReference>
<keyword evidence="3" id="KW-1185">Reference proteome</keyword>
<reference evidence="2 3" key="1">
    <citation type="submission" date="2024-09" db="EMBL/GenBank/DDBJ databases">
        <title>Rethinking Asexuality: The Enigmatic Case of Functional Sexual Genes in Lepraria (Stereocaulaceae).</title>
        <authorList>
            <person name="Doellman M."/>
            <person name="Sun Y."/>
            <person name="Barcenas-Pena A."/>
            <person name="Lumbsch H.T."/>
            <person name="Grewe F."/>
        </authorList>
    </citation>
    <scope>NUCLEOTIDE SEQUENCE [LARGE SCALE GENOMIC DNA]</scope>
    <source>
        <strain evidence="2 3">Mercado 3170</strain>
    </source>
</reference>
<protein>
    <submittedName>
        <fullName evidence="2">Uncharacterized protein</fullName>
    </submittedName>
</protein>
<organism evidence="2 3">
    <name type="scientific">Stereocaulon virgatum</name>
    <dbReference type="NCBI Taxonomy" id="373712"/>
    <lineage>
        <taxon>Eukaryota</taxon>
        <taxon>Fungi</taxon>
        <taxon>Dikarya</taxon>
        <taxon>Ascomycota</taxon>
        <taxon>Pezizomycotina</taxon>
        <taxon>Lecanoromycetes</taxon>
        <taxon>OSLEUM clade</taxon>
        <taxon>Lecanoromycetidae</taxon>
        <taxon>Lecanorales</taxon>
        <taxon>Lecanorineae</taxon>
        <taxon>Stereocaulaceae</taxon>
        <taxon>Stereocaulon</taxon>
    </lineage>
</organism>
<gene>
    <name evidence="2" type="ORF">N7G274_003012</name>
</gene>
<comment type="caution">
    <text evidence="2">The sequence shown here is derived from an EMBL/GenBank/DDBJ whole genome shotgun (WGS) entry which is preliminary data.</text>
</comment>
<sequence>MAPRRQSGSLIGEPVAPRRNPRQRNRDRDSPLRQLIKEQLVDIPLPHRAHPKAKQKPAYQPDIVRQSSPLSAVPPSIPPPPPPPPPPPAAAAAAAAAAAVPPAPQKTSDIQEVLIQSSLAQPSLPVEELPNTQDTGEVVKIKDGRSVNHTIAQRVQALAIAEASIALKQAAALVGLHNAQSVKRLQQKARARGHDPNISTILKSEYVCDAPCSGRPLIFTAEKEAAMLALGKDGISIL</sequence>
<feature type="compositionally biased region" description="Basic and acidic residues" evidence="1">
    <location>
        <begin position="24"/>
        <end position="40"/>
    </location>
</feature>
<proteinExistence type="predicted"/>
<accession>A0ABR4AEP7</accession>
<evidence type="ECO:0000256" key="1">
    <source>
        <dbReference type="SAM" id="MobiDB-lite"/>
    </source>
</evidence>